<reference evidence="3 4" key="2">
    <citation type="submission" date="2019-03" db="EMBL/GenBank/DDBJ databases">
        <title>Draft Genome Sequences of Six Type Strains of the Genus Massilia.</title>
        <authorList>
            <person name="Miess H."/>
            <person name="Frediansyhah A."/>
            <person name="Gross H."/>
        </authorList>
    </citation>
    <scope>NUCLEOTIDE SEQUENCE [LARGE SCALE GENOMIC DNA]</scope>
    <source>
        <strain evidence="3 4">DSM 17505</strain>
    </source>
</reference>
<keyword evidence="4" id="KW-1185">Reference proteome</keyword>
<sequence length="117" mass="12496">MSDTNKAILQAANAAVTAGDNETFLSHCADDIEWSTVGGETLHGKDAVRQWMATEYTTPPAFSVHALLADGDHVIALGDITANDAAGKPIPHAYCDVWRFRDGKMVELRAFVIPVGG</sequence>
<dbReference type="SUPFAM" id="SSF54427">
    <property type="entry name" value="NTF2-like"/>
    <property type="match status" value="1"/>
</dbReference>
<evidence type="ECO:0000313" key="3">
    <source>
        <dbReference type="EMBL" id="QBQ35493.1"/>
    </source>
</evidence>
<dbReference type="PANTHER" id="PTHR41252">
    <property type="entry name" value="BLR2505 PROTEIN"/>
    <property type="match status" value="1"/>
</dbReference>
<dbReference type="PANTHER" id="PTHR41252:SF1">
    <property type="entry name" value="BLR2505 PROTEIN"/>
    <property type="match status" value="1"/>
</dbReference>
<protein>
    <submittedName>
        <fullName evidence="3">Nuclear transport factor 2 family protein</fullName>
    </submittedName>
</protein>
<dbReference type="EMBL" id="BMWW01000005">
    <property type="protein sequence ID" value="GGY97457.1"/>
    <property type="molecule type" value="Genomic_DNA"/>
</dbReference>
<dbReference type="Proteomes" id="UP000619512">
    <property type="component" value="Unassembled WGS sequence"/>
</dbReference>
<dbReference type="InterPro" id="IPR037401">
    <property type="entry name" value="SnoaL-like"/>
</dbReference>
<organism evidence="2 5">
    <name type="scientific">Pseudoduganella plicata</name>
    <dbReference type="NCBI Taxonomy" id="321984"/>
    <lineage>
        <taxon>Bacteria</taxon>
        <taxon>Pseudomonadati</taxon>
        <taxon>Pseudomonadota</taxon>
        <taxon>Betaproteobacteria</taxon>
        <taxon>Burkholderiales</taxon>
        <taxon>Oxalobacteraceae</taxon>
        <taxon>Telluria group</taxon>
        <taxon>Pseudoduganella</taxon>
    </lineage>
</organism>
<proteinExistence type="predicted"/>
<dbReference type="RefSeq" id="WP_134383732.1">
    <property type="nucleotide sequence ID" value="NZ_BMWW01000005.1"/>
</dbReference>
<dbReference type="Gene3D" id="3.10.450.50">
    <property type="match status" value="1"/>
</dbReference>
<name>A0A4P7BBN7_9BURK</name>
<dbReference type="AlphaFoldDB" id="A0A4P7BBN7"/>
<dbReference type="OrthoDB" id="129343at2"/>
<evidence type="ECO:0000313" key="5">
    <source>
        <dbReference type="Proteomes" id="UP000619512"/>
    </source>
</evidence>
<dbReference type="InterPro" id="IPR032710">
    <property type="entry name" value="NTF2-like_dom_sf"/>
</dbReference>
<gene>
    <name evidence="3" type="ORF">E1742_04425</name>
    <name evidence="2" type="ORF">GCM10007388_33950</name>
</gene>
<reference evidence="2" key="3">
    <citation type="submission" date="2022-12" db="EMBL/GenBank/DDBJ databases">
        <authorList>
            <person name="Sun Q."/>
            <person name="Kim S."/>
        </authorList>
    </citation>
    <scope>NUCLEOTIDE SEQUENCE</scope>
    <source>
        <strain evidence="2">KCTC 12344</strain>
    </source>
</reference>
<dbReference type="EMBL" id="CP038026">
    <property type="protein sequence ID" value="QBQ35493.1"/>
    <property type="molecule type" value="Genomic_DNA"/>
</dbReference>
<evidence type="ECO:0000313" key="2">
    <source>
        <dbReference type="EMBL" id="GGY97457.1"/>
    </source>
</evidence>
<dbReference type="Proteomes" id="UP000294359">
    <property type="component" value="Chromosome"/>
</dbReference>
<accession>A0A4P7BBN7</accession>
<dbReference type="Pfam" id="PF12680">
    <property type="entry name" value="SnoaL_2"/>
    <property type="match status" value="1"/>
</dbReference>
<evidence type="ECO:0000259" key="1">
    <source>
        <dbReference type="Pfam" id="PF12680"/>
    </source>
</evidence>
<reference evidence="2" key="1">
    <citation type="journal article" date="2014" name="Int. J. Syst. Evol. Microbiol.">
        <title>Complete genome sequence of Corynebacterium casei LMG S-19264T (=DSM 44701T), isolated from a smear-ripened cheese.</title>
        <authorList>
            <consortium name="US DOE Joint Genome Institute (JGI-PGF)"/>
            <person name="Walter F."/>
            <person name="Albersmeier A."/>
            <person name="Kalinowski J."/>
            <person name="Ruckert C."/>
        </authorList>
    </citation>
    <scope>NUCLEOTIDE SEQUENCE</scope>
    <source>
        <strain evidence="2">KCTC 12344</strain>
    </source>
</reference>
<feature type="domain" description="SnoaL-like" evidence="1">
    <location>
        <begin position="10"/>
        <end position="107"/>
    </location>
</feature>
<evidence type="ECO:0000313" key="4">
    <source>
        <dbReference type="Proteomes" id="UP000294359"/>
    </source>
</evidence>